<keyword evidence="3" id="KW-0328">Glycosyltransferase</keyword>
<evidence type="ECO:0000256" key="6">
    <source>
        <dbReference type="ARBA" id="ARBA00022989"/>
    </source>
</evidence>
<feature type="compositionally biased region" description="Basic and acidic residues" evidence="8">
    <location>
        <begin position="1"/>
        <end position="27"/>
    </location>
</feature>
<feature type="transmembrane region" description="Helical" evidence="9">
    <location>
        <begin position="255"/>
        <end position="275"/>
    </location>
</feature>
<feature type="transmembrane region" description="Helical" evidence="9">
    <location>
        <begin position="368"/>
        <end position="387"/>
    </location>
</feature>
<feature type="transmembrane region" description="Helical" evidence="9">
    <location>
        <begin position="57"/>
        <end position="75"/>
    </location>
</feature>
<keyword evidence="2" id="KW-1003">Cell membrane</keyword>
<keyword evidence="6 9" id="KW-1133">Transmembrane helix</keyword>
<keyword evidence="7 9" id="KW-0472">Membrane</keyword>
<sequence>MTQTIEDRVLEFDRTKDRPRAEQHEDSPAVSPGPTGPDLRTGRHGLSVFLRSRRRSMIWFAPLAVLAAIVNFVNMTGSPQRIDDEGTYTAQAYAVDHLGSLTHYTYWYDHPPLGWIQIAGWVGLTGGFGRYTSSVMAGREFMIVCALVSCALLWMVARRLELSRPTAAAAVAIFALSPLAVQFHRTVFLDNVATPWLLAAFVLVMAPRRQLLAFAAAALCFAVAVLSKETYLLFGPFLVWQMWRGAHRGTRRYTVSLAGGVLVLLGLSYVLLSTIKGELFPGPRRVSLMTGIYFQLSGRTASGSLFDATSQARVTTAQWLQLDPVIAVVAPIAALLALRSRKLWPVAGTLIFLLLFMLRPGYLPVPYVIGMLPFAALLIPAAVEVWLRRARSLVSAVRRRLAIMAVAIITTAAVAVTAAAWGPQLRGLLLSDLDQPMVQAENWVEANVGRNYRVVVDDSMWTDLVRHGFPRDNVVWYYKVDTDPAVEALAPNGWRDYDYVVSTNSMRTFPDGSPTVAEALRNSTEVATFGTGDKAVTIFRIHPEGAAEVGRIAAREAAGREAVGTALAQNPALSMPTPMRNLMTGGRVDPRILLTLPGATSVGRLTVADAPAVDGEVTEAAPRRQVLISAIDGQPISKTPANAAALEAFYDQEKPPFRPEAISRTPEGLLITYDIEMPTGLVSATT</sequence>
<evidence type="ECO:0000256" key="8">
    <source>
        <dbReference type="SAM" id="MobiDB-lite"/>
    </source>
</evidence>
<dbReference type="PANTHER" id="PTHR33908:SF11">
    <property type="entry name" value="MEMBRANE PROTEIN"/>
    <property type="match status" value="1"/>
</dbReference>
<protein>
    <submittedName>
        <fullName evidence="10">4-amino-4-deoxy-L-arabinose transferase-like glycosyltransferase</fullName>
    </submittedName>
</protein>
<name>A0A7W3P449_9ACTN</name>
<evidence type="ECO:0000256" key="1">
    <source>
        <dbReference type="ARBA" id="ARBA00004651"/>
    </source>
</evidence>
<reference evidence="10 11" key="1">
    <citation type="submission" date="2020-07" db="EMBL/GenBank/DDBJ databases">
        <title>Sequencing the genomes of 1000 actinobacteria strains.</title>
        <authorList>
            <person name="Klenk H.-P."/>
        </authorList>
    </citation>
    <scope>NUCLEOTIDE SEQUENCE [LARGE SCALE GENOMIC DNA]</scope>
    <source>
        <strain evidence="10 11">DSM 100723</strain>
    </source>
</reference>
<keyword evidence="5 9" id="KW-0812">Transmembrane</keyword>
<dbReference type="Proteomes" id="UP000523079">
    <property type="component" value="Unassembled WGS sequence"/>
</dbReference>
<dbReference type="InterPro" id="IPR050297">
    <property type="entry name" value="LipidA_mod_glycosyltrf_83"/>
</dbReference>
<organism evidence="10 11">
    <name type="scientific">Microlunatus kandeliicorticis</name>
    <dbReference type="NCBI Taxonomy" id="1759536"/>
    <lineage>
        <taxon>Bacteria</taxon>
        <taxon>Bacillati</taxon>
        <taxon>Actinomycetota</taxon>
        <taxon>Actinomycetes</taxon>
        <taxon>Propionibacteriales</taxon>
        <taxon>Propionibacteriaceae</taxon>
        <taxon>Microlunatus</taxon>
    </lineage>
</organism>
<feature type="transmembrane region" description="Helical" evidence="9">
    <location>
        <begin position="343"/>
        <end position="362"/>
    </location>
</feature>
<evidence type="ECO:0000256" key="9">
    <source>
        <dbReference type="SAM" id="Phobius"/>
    </source>
</evidence>
<gene>
    <name evidence="10" type="ORF">FHX74_000087</name>
</gene>
<evidence type="ECO:0000256" key="5">
    <source>
        <dbReference type="ARBA" id="ARBA00022692"/>
    </source>
</evidence>
<feature type="transmembrane region" description="Helical" evidence="9">
    <location>
        <begin position="399"/>
        <end position="421"/>
    </location>
</feature>
<proteinExistence type="predicted"/>
<comment type="subcellular location">
    <subcellularLocation>
        <location evidence="1">Cell membrane</location>
        <topology evidence="1">Multi-pass membrane protein</topology>
    </subcellularLocation>
</comment>
<keyword evidence="11" id="KW-1185">Reference proteome</keyword>
<dbReference type="RefSeq" id="WP_182558140.1">
    <property type="nucleotide sequence ID" value="NZ_JACGWT010000001.1"/>
</dbReference>
<feature type="transmembrane region" description="Helical" evidence="9">
    <location>
        <begin position="163"/>
        <end position="181"/>
    </location>
</feature>
<evidence type="ECO:0000256" key="2">
    <source>
        <dbReference type="ARBA" id="ARBA00022475"/>
    </source>
</evidence>
<evidence type="ECO:0000256" key="4">
    <source>
        <dbReference type="ARBA" id="ARBA00022679"/>
    </source>
</evidence>
<accession>A0A7W3P449</accession>
<dbReference type="PANTHER" id="PTHR33908">
    <property type="entry name" value="MANNOSYLTRANSFERASE YKCB-RELATED"/>
    <property type="match status" value="1"/>
</dbReference>
<comment type="caution">
    <text evidence="10">The sequence shown here is derived from an EMBL/GenBank/DDBJ whole genome shotgun (WGS) entry which is preliminary data.</text>
</comment>
<evidence type="ECO:0000313" key="10">
    <source>
        <dbReference type="EMBL" id="MBA8792493.1"/>
    </source>
</evidence>
<evidence type="ECO:0000313" key="11">
    <source>
        <dbReference type="Proteomes" id="UP000523079"/>
    </source>
</evidence>
<dbReference type="AlphaFoldDB" id="A0A7W3P449"/>
<dbReference type="GO" id="GO:0009103">
    <property type="term" value="P:lipopolysaccharide biosynthetic process"/>
    <property type="evidence" value="ECO:0007669"/>
    <property type="project" value="UniProtKB-ARBA"/>
</dbReference>
<evidence type="ECO:0000256" key="7">
    <source>
        <dbReference type="ARBA" id="ARBA00023136"/>
    </source>
</evidence>
<feature type="region of interest" description="Disordered" evidence="8">
    <location>
        <begin position="1"/>
        <end position="40"/>
    </location>
</feature>
<feature type="transmembrane region" description="Helical" evidence="9">
    <location>
        <begin position="141"/>
        <end position="157"/>
    </location>
</feature>
<feature type="transmembrane region" description="Helical" evidence="9">
    <location>
        <begin position="212"/>
        <end position="234"/>
    </location>
</feature>
<dbReference type="EMBL" id="JACGWT010000001">
    <property type="protein sequence ID" value="MBA8792493.1"/>
    <property type="molecule type" value="Genomic_DNA"/>
</dbReference>
<dbReference type="GO" id="GO:0005886">
    <property type="term" value="C:plasma membrane"/>
    <property type="evidence" value="ECO:0007669"/>
    <property type="project" value="UniProtKB-SubCell"/>
</dbReference>
<feature type="transmembrane region" description="Helical" evidence="9">
    <location>
        <begin position="319"/>
        <end position="338"/>
    </location>
</feature>
<keyword evidence="4 10" id="KW-0808">Transferase</keyword>
<evidence type="ECO:0000256" key="3">
    <source>
        <dbReference type="ARBA" id="ARBA00022676"/>
    </source>
</evidence>
<dbReference type="GO" id="GO:0016763">
    <property type="term" value="F:pentosyltransferase activity"/>
    <property type="evidence" value="ECO:0007669"/>
    <property type="project" value="TreeGrafter"/>
</dbReference>